<keyword evidence="3" id="KW-1185">Reference proteome</keyword>
<dbReference type="Proteomes" id="UP000011585">
    <property type="component" value="Unassembled WGS sequence"/>
</dbReference>
<evidence type="ECO:0000313" key="3">
    <source>
        <dbReference type="Proteomes" id="UP000006663"/>
    </source>
</evidence>
<evidence type="ECO:0000313" key="4">
    <source>
        <dbReference type="Proteomes" id="UP000011585"/>
    </source>
</evidence>
<dbReference type="HOGENOM" id="CLU_3245222_0_0_2"/>
<dbReference type="GeneID" id="79382660"/>
<dbReference type="Proteomes" id="UP000006663">
    <property type="component" value="Plasmid pHBOR04"/>
</dbReference>
<reference evidence="3" key="1">
    <citation type="journal article" date="2009" name="Stand. Genomic Sci.">
        <title>Complete genome sequence of Halogeometricum borinquense type strain (PR3).</title>
        <authorList>
            <person name="Malfatti S."/>
            <person name="Tindall B.J."/>
            <person name="Schneider S."/>
            <person name="Fahnrich R."/>
            <person name="Lapidus A."/>
            <person name="Labuttii K."/>
            <person name="Copeland A."/>
            <person name="Glavina Del Rio T."/>
            <person name="Nolan M."/>
            <person name="Chen F."/>
            <person name="Lucas S."/>
            <person name="Tice H."/>
            <person name="Cheng J.F."/>
            <person name="Bruce D."/>
            <person name="Goodwin L."/>
            <person name="Pitluck S."/>
            <person name="Anderson I."/>
            <person name="Pati A."/>
            <person name="Ivanova N."/>
            <person name="Mavromatis K."/>
            <person name="Chen A."/>
            <person name="Palaniappan K."/>
            <person name="D'haeseleer P."/>
            <person name="Goker M."/>
            <person name="Bristow J."/>
            <person name="Eisen J.A."/>
            <person name="Markowitz V."/>
            <person name="Hugenholtz P."/>
            <person name="Kyrpides N.C."/>
            <person name="Klenk H.P."/>
            <person name="Chain P."/>
        </authorList>
    </citation>
    <scope>NUCLEOTIDE SEQUENCE [LARGE SCALE GENOMIC DNA]</scope>
    <source>
        <strain evidence="3">ATCC 700274 / DSM 11551 / JCM 10706 / KCTC 4070 / PR3</strain>
        <plasmid evidence="3">pHBOR04</plasmid>
    </source>
</reference>
<accession>E4NWQ4</accession>
<name>E4NWQ4_HALBP</name>
<sequence>MSNYQPHSVLNAEITNNSQNSLDYQVTYNISVRIEALGGVVG</sequence>
<organism evidence="1 3">
    <name type="scientific">Halogeometricum borinquense (strain ATCC 700274 / DSM 11551 / JCM 10706 / KCTC 4070 / PR3)</name>
    <dbReference type="NCBI Taxonomy" id="469382"/>
    <lineage>
        <taxon>Archaea</taxon>
        <taxon>Methanobacteriati</taxon>
        <taxon>Methanobacteriota</taxon>
        <taxon>Stenosarchaea group</taxon>
        <taxon>Halobacteria</taxon>
        <taxon>Halobacteriales</taxon>
        <taxon>Haloferacaceae</taxon>
        <taxon>Halogeometricum</taxon>
    </lineage>
</organism>
<dbReference type="EMBL" id="CP001694">
    <property type="protein sequence ID" value="ADQ69474.1"/>
    <property type="molecule type" value="Genomic_DNA"/>
</dbReference>
<reference evidence="2 4" key="3">
    <citation type="journal article" date="2014" name="PLoS Genet.">
        <title>Phylogenetically driven sequencing of extremely halophilic archaea reveals strategies for static and dynamic osmo-response.</title>
        <authorList>
            <person name="Becker E.A."/>
            <person name="Seitzer P.M."/>
            <person name="Tritt A."/>
            <person name="Larsen D."/>
            <person name="Krusor M."/>
            <person name="Yao A.I."/>
            <person name="Wu D."/>
            <person name="Madern D."/>
            <person name="Eisen J.A."/>
            <person name="Darling A.E."/>
            <person name="Facciotti M.T."/>
        </authorList>
    </citation>
    <scope>NUCLEOTIDE SEQUENCE [LARGE SCALE GENOMIC DNA]</scope>
    <source>
        <strain evidence="2 4">DSM 11551</strain>
    </source>
</reference>
<dbReference type="RefSeq" id="WP_006055714.1">
    <property type="nucleotide sequence ID" value="NC_014732.1"/>
</dbReference>
<evidence type="ECO:0000313" key="2">
    <source>
        <dbReference type="EMBL" id="ELY26186.1"/>
    </source>
</evidence>
<proteinExistence type="predicted"/>
<geneLocation type="plasmid" evidence="1 3">
    <name>pHBOR04</name>
</geneLocation>
<gene>
    <name evidence="1" type="ordered locus">Hbor_37680</name>
    <name evidence="2" type="ORF">C499_12035</name>
</gene>
<dbReference type="KEGG" id="hbo:Hbor_37680"/>
<evidence type="ECO:0000313" key="1">
    <source>
        <dbReference type="EMBL" id="ADQ69474.1"/>
    </source>
</evidence>
<dbReference type="AlphaFoldDB" id="E4NWQ4"/>
<protein>
    <submittedName>
        <fullName evidence="1">Uncharacterized protein</fullName>
    </submittedName>
</protein>
<keyword evidence="1" id="KW-0614">Plasmid</keyword>
<reference evidence="1" key="2">
    <citation type="submission" date="2009-08" db="EMBL/GenBank/DDBJ databases">
        <title>The complete plasmid4 of Halogeometricum borinquense DSM 11551.</title>
        <authorList>
            <consortium name="US DOE Joint Genome Institute (JGI-PGF)"/>
            <person name="Lucas S."/>
            <person name="Copeland A."/>
            <person name="Lapidus A."/>
            <person name="Glavina del Rio T."/>
            <person name="Dalin E."/>
            <person name="Tice H."/>
            <person name="Bruce D."/>
            <person name="Goodwin L."/>
            <person name="Pitluck S."/>
            <person name="Kyrpides N."/>
            <person name="Mavromatis K."/>
            <person name="Mikhailova N."/>
            <person name="Anderson I."/>
            <person name="Brettin T."/>
            <person name="Detter J.C."/>
            <person name="Han C."/>
            <person name="Larimer F."/>
            <person name="Land M."/>
            <person name="Hauser L."/>
            <person name="Markowitz V."/>
            <person name="Cheng J.-F."/>
            <person name="Hugenholtz P."/>
            <person name="Woyke T."/>
            <person name="Wu D."/>
            <person name="Tindal B."/>
            <person name="Klenk H.-P."/>
            <person name="Eisen J.A."/>
        </authorList>
    </citation>
    <scope>NUCLEOTIDE SEQUENCE</scope>
    <source>
        <strain evidence="1">PR 3</strain>
        <plasmid evidence="1">pHBOR04</plasmid>
    </source>
</reference>
<dbReference type="EMBL" id="AOHT01000040">
    <property type="protein sequence ID" value="ELY26186.1"/>
    <property type="molecule type" value="Genomic_DNA"/>
</dbReference>